<evidence type="ECO:0008006" key="4">
    <source>
        <dbReference type="Google" id="ProtNLM"/>
    </source>
</evidence>
<evidence type="ECO:0000313" key="3">
    <source>
        <dbReference type="Proteomes" id="UP001258315"/>
    </source>
</evidence>
<name>A0ABU3GXM7_9SPHI</name>
<keyword evidence="1" id="KW-0812">Transmembrane</keyword>
<reference evidence="3" key="1">
    <citation type="submission" date="2023-07" db="EMBL/GenBank/DDBJ databases">
        <title>Functional and genomic diversity of the sorghum phyllosphere microbiome.</title>
        <authorList>
            <person name="Shade A."/>
        </authorList>
    </citation>
    <scope>NUCLEOTIDE SEQUENCE [LARGE SCALE GENOMIC DNA]</scope>
    <source>
        <strain evidence="3">SORGH_AS_0422</strain>
    </source>
</reference>
<proteinExistence type="predicted"/>
<keyword evidence="1" id="KW-1133">Transmembrane helix</keyword>
<keyword evidence="3" id="KW-1185">Reference proteome</keyword>
<protein>
    <recommendedName>
        <fullName evidence="4">TIGR04222 domain-containing membrane protein</fullName>
    </recommendedName>
</protein>
<dbReference type="Proteomes" id="UP001258315">
    <property type="component" value="Unassembled WGS sequence"/>
</dbReference>
<gene>
    <name evidence="2" type="ORF">QE417_003423</name>
</gene>
<accession>A0ABU3GXM7</accession>
<evidence type="ECO:0000256" key="1">
    <source>
        <dbReference type="SAM" id="Phobius"/>
    </source>
</evidence>
<sequence>MMTEAEQILWKKIAGFKLDDEQSSFTFTARLARENGWSGAYTIRVVEEYKKFIFLCCLSPSGVTPSDAVDQAWHLHLTYTKSYWVDFCRDTLGQEIHHNPTKGGNAEAEKFDGYYTQSFKLYEDKFGTQPPADIWLDNEQRFSDIDFQRVNIRRFKLIKPWMLTALKISAYVLFAVVLIIIVLIIYEFNGQNYFMPALVLFAVIGLATIDHNQTGPHKKQQDSGCGEGGSCSGDSDSGHSGHGDGHGGHGCSSGCSGCSGSGCSGCGGGCGGD</sequence>
<comment type="caution">
    <text evidence="2">The sequence shown here is derived from an EMBL/GenBank/DDBJ whole genome shotgun (WGS) entry which is preliminary data.</text>
</comment>
<evidence type="ECO:0000313" key="2">
    <source>
        <dbReference type="EMBL" id="MDT3404351.1"/>
    </source>
</evidence>
<feature type="transmembrane region" description="Helical" evidence="1">
    <location>
        <begin position="161"/>
        <end position="186"/>
    </location>
</feature>
<feature type="transmembrane region" description="Helical" evidence="1">
    <location>
        <begin position="192"/>
        <end position="209"/>
    </location>
</feature>
<keyword evidence="1" id="KW-0472">Membrane</keyword>
<organism evidence="2 3">
    <name type="scientific">Mucilaginibacter terrae</name>
    <dbReference type="NCBI Taxonomy" id="1955052"/>
    <lineage>
        <taxon>Bacteria</taxon>
        <taxon>Pseudomonadati</taxon>
        <taxon>Bacteroidota</taxon>
        <taxon>Sphingobacteriia</taxon>
        <taxon>Sphingobacteriales</taxon>
        <taxon>Sphingobacteriaceae</taxon>
        <taxon>Mucilaginibacter</taxon>
    </lineage>
</organism>
<dbReference type="EMBL" id="JAVLVU010000001">
    <property type="protein sequence ID" value="MDT3404351.1"/>
    <property type="molecule type" value="Genomic_DNA"/>
</dbReference>
<dbReference type="RefSeq" id="WP_311951680.1">
    <property type="nucleotide sequence ID" value="NZ_JAVLVU010000001.1"/>
</dbReference>